<proteinExistence type="predicted"/>
<sequence length="30" mass="3363">MSEDKLNQKEVRAGALHSSLSILLHTHYAI</sequence>
<evidence type="ECO:0000313" key="1">
    <source>
        <dbReference type="EMBL" id="HAE7724242.1"/>
    </source>
</evidence>
<feature type="non-terminal residue" evidence="1">
    <location>
        <position position="30"/>
    </location>
</feature>
<comment type="caution">
    <text evidence="1">The sequence shown here is derived from an EMBL/GenBank/DDBJ whole genome shotgun (WGS) entry which is preliminary data.</text>
</comment>
<name>A0A736PVV2_SALTM</name>
<reference evidence="1" key="1">
    <citation type="journal article" date="2018" name="Genome Biol.">
        <title>SKESA: strategic k-mer extension for scrupulous assemblies.</title>
        <authorList>
            <person name="Souvorov A."/>
            <person name="Agarwala R."/>
            <person name="Lipman D.J."/>
        </authorList>
    </citation>
    <scope>NUCLEOTIDE SEQUENCE</scope>
    <source>
        <strain evidence="1">M15</strain>
    </source>
</reference>
<reference evidence="1" key="2">
    <citation type="submission" date="2018-07" db="EMBL/GenBank/DDBJ databases">
        <authorList>
            <consortium name="NCBI Pathogen Detection Project"/>
        </authorList>
    </citation>
    <scope>NUCLEOTIDE SEQUENCE</scope>
    <source>
        <strain evidence="1">M15</strain>
    </source>
</reference>
<gene>
    <name evidence="1" type="ORF">GNB92_000489</name>
</gene>
<organism evidence="1">
    <name type="scientific">Salmonella typhimurium</name>
    <dbReference type="NCBI Taxonomy" id="90371"/>
    <lineage>
        <taxon>Bacteria</taxon>
        <taxon>Pseudomonadati</taxon>
        <taxon>Pseudomonadota</taxon>
        <taxon>Gammaproteobacteria</taxon>
        <taxon>Enterobacterales</taxon>
        <taxon>Enterobacteriaceae</taxon>
        <taxon>Salmonella</taxon>
    </lineage>
</organism>
<dbReference type="EMBL" id="DAASZY010000003">
    <property type="protein sequence ID" value="HAE7724242.1"/>
    <property type="molecule type" value="Genomic_DNA"/>
</dbReference>
<accession>A0A736PVV2</accession>
<dbReference type="AlphaFoldDB" id="A0A736PVV2"/>
<protein>
    <submittedName>
        <fullName evidence="1">TIGR03761 family integrating conjugative element protein</fullName>
    </submittedName>
</protein>